<keyword evidence="12" id="KW-0865">Zymogen</keyword>
<dbReference type="PANTHER" id="PTHR10942:SF0">
    <property type="entry name" value="LEISHMANOLYSIN-LIKE PEPTIDASE"/>
    <property type="match status" value="1"/>
</dbReference>
<comment type="caution">
    <text evidence="18">The sequence shown here is derived from an EMBL/GenBank/DDBJ whole genome shotgun (WGS) entry which is preliminary data.</text>
</comment>
<keyword evidence="8 16" id="KW-0862">Zinc</keyword>
<evidence type="ECO:0000256" key="17">
    <source>
        <dbReference type="RuleBase" id="RU366077"/>
    </source>
</evidence>
<dbReference type="FunFam" id="3.90.132.10:FF:000001">
    <property type="entry name" value="leishmanolysin-like peptidase isoform X2"/>
    <property type="match status" value="1"/>
</dbReference>
<dbReference type="Gene3D" id="2.10.55.10">
    <property type="entry name" value="Leishmanolysin domain 3"/>
    <property type="match status" value="1"/>
</dbReference>
<evidence type="ECO:0000256" key="6">
    <source>
        <dbReference type="ARBA" id="ARBA00022729"/>
    </source>
</evidence>
<evidence type="ECO:0000256" key="10">
    <source>
        <dbReference type="ARBA" id="ARBA00023049"/>
    </source>
</evidence>
<dbReference type="EC" id="3.4.24.-" evidence="17"/>
<evidence type="ECO:0000256" key="16">
    <source>
        <dbReference type="PIRSR" id="PIRSR601577-2"/>
    </source>
</evidence>
<keyword evidence="7 17" id="KW-0378">Hydrolase</keyword>
<keyword evidence="9" id="KW-0130">Cell adhesion</keyword>
<keyword evidence="19" id="KW-1185">Reference proteome</keyword>
<dbReference type="GO" id="GO:0016020">
    <property type="term" value="C:membrane"/>
    <property type="evidence" value="ECO:0007669"/>
    <property type="project" value="UniProtKB-SubCell"/>
</dbReference>
<sequence length="462" mass="50516">MCSGHDVLTEANKDIVLKQLIPAAIKLHTERLSVKPVRGPIRIPQYEIGLCSGFTIPSWHHTTGVSGADLILYVNALPTDGTVAWADVCVTLEDGRPYAGALDFVPQYIKATHDVVGTAAHEIGHILGFSPNNVLWLNMLSRIPNVRGKRDVWVVSSPKVKALARQHYNCPTLEGMELEDEGAAGGILNHWKKRSAPDELMAPEFPTIHYSAITLAAFEDLGVYRANYSMADPLRWGKNSGCELLENKCLTNDRTAYPELFCKRNGDKRLLICTYNRLSLGYCGLLTQQQPLPPQYQYFDNPMLGGIFGAMDYCPYVTGRGVSGCINGNTDTFPGSFIGLSSRCVKGEGLHFGRREMGDVCVNTQCSGGRLRVQLLGDDTWYDCNEGETVVLSGRTWRGSITCPKYADVCTVLSGLLAHAIPVVAPPLVEEPNHWDTADTNDESGGTNPDVRCLARNASAAQ</sequence>
<evidence type="ECO:0000256" key="1">
    <source>
        <dbReference type="ARBA" id="ARBA00001249"/>
    </source>
</evidence>
<accession>A0A061ITZ4</accession>
<dbReference type="GO" id="GO:0006508">
    <property type="term" value="P:proteolysis"/>
    <property type="evidence" value="ECO:0007669"/>
    <property type="project" value="UniProtKB-KW"/>
</dbReference>
<evidence type="ECO:0000256" key="7">
    <source>
        <dbReference type="ARBA" id="ARBA00022801"/>
    </source>
</evidence>
<gene>
    <name evidence="18" type="ORF">TRSC58_07041</name>
</gene>
<dbReference type="Gene3D" id="2.30.34.10">
    <property type="entry name" value="Leishmanolysin domain 4"/>
    <property type="match status" value="1"/>
</dbReference>
<protein>
    <recommendedName>
        <fullName evidence="17">Leishmanolysin-like peptidase</fullName>
        <ecNumber evidence="17">3.4.24.-</ecNumber>
    </recommendedName>
</protein>
<dbReference type="GO" id="GO:0004222">
    <property type="term" value="F:metalloendopeptidase activity"/>
    <property type="evidence" value="ECO:0007669"/>
    <property type="project" value="UniProtKB-UniRule"/>
</dbReference>
<evidence type="ECO:0000256" key="9">
    <source>
        <dbReference type="ARBA" id="ARBA00022889"/>
    </source>
</evidence>
<reference evidence="18 19" key="1">
    <citation type="submission" date="2013-07" db="EMBL/GenBank/DDBJ databases">
        <authorList>
            <person name="Stoco P.H."/>
            <person name="Wagner G."/>
            <person name="Gerber A."/>
            <person name="Zaha A."/>
            <person name="Thompson C."/>
            <person name="Bartholomeu D.C."/>
            <person name="Luckemeyer D.D."/>
            <person name="Bahia D."/>
            <person name="Loreto E."/>
            <person name="Prestes E.B."/>
            <person name="Lima F.M."/>
            <person name="Rodrigues-Luiz G."/>
            <person name="Vallejo G.A."/>
            <person name="Filho J.F."/>
            <person name="Monteiro K.M."/>
            <person name="Tyler K.M."/>
            <person name="de Almeida L.G."/>
            <person name="Ortiz M.F."/>
            <person name="Siervo M.A."/>
            <person name="de Moraes M.H."/>
            <person name="Cunha O.L."/>
            <person name="Mendonca-Neto R."/>
            <person name="Silva R."/>
            <person name="Teixeira S.M."/>
            <person name="Murta S.M."/>
            <person name="Sincero T.C."/>
            <person name="Mendes T.A."/>
            <person name="Urmenyi T.P."/>
            <person name="Silva V.G."/>
            <person name="da Rocha W.D."/>
            <person name="Andersson B."/>
            <person name="Romanha A.J."/>
            <person name="Steindel M."/>
            <person name="de Vasconcelos A.T."/>
            <person name="Grisard E.C."/>
        </authorList>
    </citation>
    <scope>NUCLEOTIDE SEQUENCE [LARGE SCALE GENOMIC DNA]</scope>
    <source>
        <strain evidence="18 19">SC58</strain>
    </source>
</reference>
<keyword evidence="13" id="KW-1015">Disulfide bond</keyword>
<comment type="cofactor">
    <cofactor evidence="16 17">
        <name>Zn(2+)</name>
        <dbReference type="ChEBI" id="CHEBI:29105"/>
    </cofactor>
    <text evidence="16 17">Binds 1 zinc ion per subunit.</text>
</comment>
<dbReference type="GO" id="GO:0046872">
    <property type="term" value="F:metal ion binding"/>
    <property type="evidence" value="ECO:0007669"/>
    <property type="project" value="UniProtKB-KW"/>
</dbReference>
<organism evidence="18 19">
    <name type="scientific">Trypanosoma rangeli SC58</name>
    <dbReference type="NCBI Taxonomy" id="429131"/>
    <lineage>
        <taxon>Eukaryota</taxon>
        <taxon>Discoba</taxon>
        <taxon>Euglenozoa</taxon>
        <taxon>Kinetoplastea</taxon>
        <taxon>Metakinetoplastina</taxon>
        <taxon>Trypanosomatida</taxon>
        <taxon>Trypanosomatidae</taxon>
        <taxon>Trypanosoma</taxon>
        <taxon>Herpetosoma</taxon>
    </lineage>
</organism>
<keyword evidence="4 17" id="KW-0645">Protease</keyword>
<feature type="binding site" evidence="16">
    <location>
        <position position="190"/>
    </location>
    <ligand>
        <name>Zn(2+)</name>
        <dbReference type="ChEBI" id="CHEBI:29105"/>
        <note>catalytic</note>
    </ligand>
</feature>
<keyword evidence="14" id="KW-0325">Glycoprotein</keyword>
<dbReference type="Proteomes" id="UP000031737">
    <property type="component" value="Unassembled WGS sequence"/>
</dbReference>
<dbReference type="GO" id="GO:0007155">
    <property type="term" value="P:cell adhesion"/>
    <property type="evidence" value="ECO:0007669"/>
    <property type="project" value="UniProtKB-KW"/>
</dbReference>
<evidence type="ECO:0000256" key="2">
    <source>
        <dbReference type="ARBA" id="ARBA00004370"/>
    </source>
</evidence>
<evidence type="ECO:0000256" key="13">
    <source>
        <dbReference type="ARBA" id="ARBA00023157"/>
    </source>
</evidence>
<dbReference type="EMBL" id="AUPL01007041">
    <property type="protein sequence ID" value="ESL05316.1"/>
    <property type="molecule type" value="Genomic_DNA"/>
</dbReference>
<evidence type="ECO:0000313" key="18">
    <source>
        <dbReference type="EMBL" id="ESL05316.1"/>
    </source>
</evidence>
<dbReference type="SUPFAM" id="SSF55486">
    <property type="entry name" value="Metalloproteases ('zincins'), catalytic domain"/>
    <property type="match status" value="1"/>
</dbReference>
<dbReference type="PANTHER" id="PTHR10942">
    <property type="entry name" value="LEISHMANOLYSIN-LIKE PEPTIDASE"/>
    <property type="match status" value="1"/>
</dbReference>
<evidence type="ECO:0000256" key="11">
    <source>
        <dbReference type="ARBA" id="ARBA00023136"/>
    </source>
</evidence>
<evidence type="ECO:0000256" key="12">
    <source>
        <dbReference type="ARBA" id="ARBA00023145"/>
    </source>
</evidence>
<dbReference type="Pfam" id="PF01457">
    <property type="entry name" value="Peptidase_M8"/>
    <property type="match status" value="1"/>
</dbReference>
<keyword evidence="11" id="KW-0472">Membrane</keyword>
<keyword evidence="6" id="KW-0732">Signal</keyword>
<dbReference type="MEROPS" id="M08.001"/>
<dbReference type="InterPro" id="IPR001577">
    <property type="entry name" value="Peptidase_M8"/>
</dbReference>
<dbReference type="PRINTS" id="PR00782">
    <property type="entry name" value="LSHMANOLYSIN"/>
</dbReference>
<dbReference type="Gene3D" id="3.90.132.10">
    <property type="entry name" value="Leishmanolysin , domain 2"/>
    <property type="match status" value="1"/>
</dbReference>
<dbReference type="VEuPathDB" id="TriTrypDB:TRSC58_07041"/>
<keyword evidence="10 16" id="KW-0482">Metalloprotease</keyword>
<comment type="similarity">
    <text evidence="3 17">Belongs to the peptidase M8 family.</text>
</comment>
<feature type="binding site" evidence="16">
    <location>
        <position position="125"/>
    </location>
    <ligand>
        <name>Zn(2+)</name>
        <dbReference type="ChEBI" id="CHEBI:29105"/>
        <note>catalytic</note>
    </ligand>
</feature>
<dbReference type="OrthoDB" id="251622at2759"/>
<evidence type="ECO:0000256" key="15">
    <source>
        <dbReference type="PIRSR" id="PIRSR601577-1"/>
    </source>
</evidence>
<evidence type="ECO:0000256" key="4">
    <source>
        <dbReference type="ARBA" id="ARBA00022670"/>
    </source>
</evidence>
<proteinExistence type="inferred from homology"/>
<evidence type="ECO:0000256" key="8">
    <source>
        <dbReference type="ARBA" id="ARBA00022833"/>
    </source>
</evidence>
<name>A0A061ITZ4_TRYRA</name>
<comment type="catalytic activity">
    <reaction evidence="1">
        <text>Preference for hydrophobic residues at P1 and P1' and basic residues at P2' and P3'. A model nonapeptide is cleaved at -Ala-Tyr-|-Leu-Lys-Lys-.</text>
        <dbReference type="EC" id="3.4.24.36"/>
    </reaction>
</comment>
<feature type="binding site" evidence="16">
    <location>
        <position position="121"/>
    </location>
    <ligand>
        <name>Zn(2+)</name>
        <dbReference type="ChEBI" id="CHEBI:29105"/>
        <note>catalytic</note>
    </ligand>
</feature>
<comment type="subcellular location">
    <subcellularLocation>
        <location evidence="2">Membrane</location>
    </subcellularLocation>
</comment>
<keyword evidence="5 16" id="KW-0479">Metal-binding</keyword>
<evidence type="ECO:0000256" key="14">
    <source>
        <dbReference type="ARBA" id="ARBA00023180"/>
    </source>
</evidence>
<dbReference type="AlphaFoldDB" id="A0A061ITZ4"/>
<dbReference type="Gene3D" id="3.10.170.20">
    <property type="match status" value="1"/>
</dbReference>
<dbReference type="GO" id="GO:0005737">
    <property type="term" value="C:cytoplasm"/>
    <property type="evidence" value="ECO:0007669"/>
    <property type="project" value="TreeGrafter"/>
</dbReference>
<feature type="active site" evidence="15">
    <location>
        <position position="122"/>
    </location>
</feature>
<evidence type="ECO:0000256" key="3">
    <source>
        <dbReference type="ARBA" id="ARBA00005860"/>
    </source>
</evidence>
<evidence type="ECO:0000256" key="5">
    <source>
        <dbReference type="ARBA" id="ARBA00022723"/>
    </source>
</evidence>
<evidence type="ECO:0000313" key="19">
    <source>
        <dbReference type="Proteomes" id="UP000031737"/>
    </source>
</evidence>